<evidence type="ECO:0000313" key="1">
    <source>
        <dbReference type="EnsemblPlants" id="OGLUM04G05140.1"/>
    </source>
</evidence>
<reference evidence="1" key="2">
    <citation type="submission" date="2018-05" db="EMBL/GenBank/DDBJ databases">
        <title>OgluRS3 (Oryza glumaepatula Reference Sequence Version 3).</title>
        <authorList>
            <person name="Zhang J."/>
            <person name="Kudrna D."/>
            <person name="Lee S."/>
            <person name="Talag J."/>
            <person name="Welchert J."/>
            <person name="Wing R.A."/>
        </authorList>
    </citation>
    <scope>NUCLEOTIDE SEQUENCE [LARGE SCALE GENOMIC DNA]</scope>
</reference>
<reference evidence="1" key="1">
    <citation type="submission" date="2015-04" db="UniProtKB">
        <authorList>
            <consortium name="EnsemblPlants"/>
        </authorList>
    </citation>
    <scope>IDENTIFICATION</scope>
</reference>
<dbReference type="HOGENOM" id="CLU_2363138_0_0_1"/>
<keyword evidence="2" id="KW-1185">Reference proteome</keyword>
<dbReference type="Gramene" id="OGLUM04G05140.1">
    <property type="protein sequence ID" value="OGLUM04G05140.1"/>
    <property type="gene ID" value="OGLUM04G05140"/>
</dbReference>
<organism evidence="1">
    <name type="scientific">Oryza glumipatula</name>
    <dbReference type="NCBI Taxonomy" id="40148"/>
    <lineage>
        <taxon>Eukaryota</taxon>
        <taxon>Viridiplantae</taxon>
        <taxon>Streptophyta</taxon>
        <taxon>Embryophyta</taxon>
        <taxon>Tracheophyta</taxon>
        <taxon>Spermatophyta</taxon>
        <taxon>Magnoliopsida</taxon>
        <taxon>Liliopsida</taxon>
        <taxon>Poales</taxon>
        <taxon>Poaceae</taxon>
        <taxon>BOP clade</taxon>
        <taxon>Oryzoideae</taxon>
        <taxon>Oryzeae</taxon>
        <taxon>Oryzinae</taxon>
        <taxon>Oryza</taxon>
    </lineage>
</organism>
<evidence type="ECO:0000313" key="2">
    <source>
        <dbReference type="Proteomes" id="UP000026961"/>
    </source>
</evidence>
<sequence length="96" mass="11045">MMPMTKAVEKDCIAVLLDTLWNWSGAGKKAFESIFQHLEDLGIFGITRFWTNWPSPVSTYKFMISFPTQRSEREGEIRSHLLAVLRPKQTVSPTLE</sequence>
<accession>A0A0D9ZI37</accession>
<dbReference type="EnsemblPlants" id="OGLUM04G05140.1">
    <property type="protein sequence ID" value="OGLUM04G05140.1"/>
    <property type="gene ID" value="OGLUM04G05140"/>
</dbReference>
<protein>
    <submittedName>
        <fullName evidence="1">Uncharacterized protein</fullName>
    </submittedName>
</protein>
<dbReference type="AlphaFoldDB" id="A0A0D9ZI37"/>
<dbReference type="Proteomes" id="UP000026961">
    <property type="component" value="Chromosome 4"/>
</dbReference>
<name>A0A0D9ZI37_9ORYZ</name>
<proteinExistence type="predicted"/>